<organism evidence="1 2">
    <name type="scientific">Methanocalculus chunghsingensis</name>
    <dbReference type="NCBI Taxonomy" id="156457"/>
    <lineage>
        <taxon>Archaea</taxon>
        <taxon>Methanobacteriati</taxon>
        <taxon>Methanobacteriota</taxon>
        <taxon>Stenosarchaea group</taxon>
        <taxon>Methanomicrobia</taxon>
        <taxon>Methanomicrobiales</taxon>
        <taxon>Methanocalculaceae</taxon>
        <taxon>Methanocalculus</taxon>
    </lineage>
</organism>
<keyword evidence="2" id="KW-1185">Reference proteome</keyword>
<sequence length="68" mass="7871">MIHPDEQRDRTERIKALSTSTYRDVLIYDEKTGGGIYNGEEIDQKSAGRLRKRGPYVIISEIDEQNDE</sequence>
<protein>
    <submittedName>
        <fullName evidence="1">Uncharacterized protein</fullName>
    </submittedName>
</protein>
<gene>
    <name evidence="1" type="ORF">RJ53_02025</name>
</gene>
<dbReference type="RefSeq" id="WP_211529950.1">
    <property type="nucleotide sequence ID" value="NZ_JWHL01000002.1"/>
</dbReference>
<name>A0A8J7W4W4_9EURY</name>
<dbReference type="AlphaFoldDB" id="A0A8J7W4W4"/>
<dbReference type="Proteomes" id="UP000730161">
    <property type="component" value="Unassembled WGS sequence"/>
</dbReference>
<comment type="caution">
    <text evidence="1">The sequence shown here is derived from an EMBL/GenBank/DDBJ whole genome shotgun (WGS) entry which is preliminary data.</text>
</comment>
<evidence type="ECO:0000313" key="2">
    <source>
        <dbReference type="Proteomes" id="UP000730161"/>
    </source>
</evidence>
<reference evidence="1" key="1">
    <citation type="submission" date="2014-12" db="EMBL/GenBank/DDBJ databases">
        <authorList>
            <person name="Huang H.-H."/>
            <person name="Chen S.-C."/>
            <person name="Lai M.-C."/>
        </authorList>
    </citation>
    <scope>NUCLEOTIDE SEQUENCE</scope>
    <source>
        <strain evidence="1">K1F9705b</strain>
    </source>
</reference>
<dbReference type="EMBL" id="JWHL01000002">
    <property type="protein sequence ID" value="MBR1368339.1"/>
    <property type="molecule type" value="Genomic_DNA"/>
</dbReference>
<accession>A0A8J7W4W4</accession>
<proteinExistence type="predicted"/>
<evidence type="ECO:0000313" key="1">
    <source>
        <dbReference type="EMBL" id="MBR1368339.1"/>
    </source>
</evidence>